<accession>A0ABP7RQA1</accession>
<protein>
    <recommendedName>
        <fullName evidence="2">YdbS-like PH domain-containing protein</fullName>
    </recommendedName>
</protein>
<comment type="caution">
    <text evidence="3">The sequence shown here is derived from an EMBL/GenBank/DDBJ whole genome shotgun (WGS) entry which is preliminary data.</text>
</comment>
<proteinExistence type="predicted"/>
<dbReference type="InterPro" id="IPR014529">
    <property type="entry name" value="UCP026631"/>
</dbReference>
<dbReference type="PIRSF" id="PIRSF026631">
    <property type="entry name" value="UCP026631"/>
    <property type="match status" value="1"/>
</dbReference>
<dbReference type="EMBL" id="BAAAZD010000001">
    <property type="protein sequence ID" value="GAA4000776.1"/>
    <property type="molecule type" value="Genomic_DNA"/>
</dbReference>
<name>A0ABP7RQA1_9SPHN</name>
<feature type="transmembrane region" description="Helical" evidence="1">
    <location>
        <begin position="187"/>
        <end position="206"/>
    </location>
</feature>
<feature type="domain" description="YdbS-like PH" evidence="2">
    <location>
        <begin position="433"/>
        <end position="511"/>
    </location>
</feature>
<keyword evidence="1" id="KW-1133">Transmembrane helix</keyword>
<feature type="transmembrane region" description="Helical" evidence="1">
    <location>
        <begin position="410"/>
        <end position="431"/>
    </location>
</feature>
<dbReference type="Proteomes" id="UP001501310">
    <property type="component" value="Unassembled WGS sequence"/>
</dbReference>
<sequence>MTPVPVTADDAPAERLHPLALLSGIGRAVRNVVGGIAAGGFLAVQGRIGVALMIFAGIAMMTLGGLFLHWRRFSFRVGSDAIRIDSGIVSRNQRTIPFDRVADVSIEQGPLQRVFGIARVTLETGGSAAGKEEGVLDGIALHRAEALREYVRSMRQGLGASAVPASAPTAIAEAETPALFAMDLKRVLTLGFFNFSLAVLAGLFGASQTVGDALGIDPFKRRFWTPILEQNGLGDFLLAHRIGLAIGGAAVLVLVGIATGLLRTVLREFGFRLDRTGNGFRRRRGLLTRTDVSLPARRIQAGLIATGPIRNRFGWRAFKVLSLAGEGGGGGGRKGQEGRSNHVLAPLASDAEIAPIASHIGLTVPDASTPWRQVSRGYVTSALALIGIVTGVGAVGGLLFFVALNAPLQAYAWPPLFALAGFLALGLLRWFEWRHTSYALDGERLLIRSGWWSRRTLLLPLRNVQSVTLKESSWSRRFGIASLAVDVAGGRSGGQILPALPRDQARTIRAELLSAQP</sequence>
<keyword evidence="1" id="KW-0812">Transmembrane</keyword>
<feature type="transmembrane region" description="Helical" evidence="1">
    <location>
        <begin position="242"/>
        <end position="266"/>
    </location>
</feature>
<organism evidence="3 4">
    <name type="scientific">Sphingomonas humi</name>
    <dbReference type="NCBI Taxonomy" id="335630"/>
    <lineage>
        <taxon>Bacteria</taxon>
        <taxon>Pseudomonadati</taxon>
        <taxon>Pseudomonadota</taxon>
        <taxon>Alphaproteobacteria</taxon>
        <taxon>Sphingomonadales</taxon>
        <taxon>Sphingomonadaceae</taxon>
        <taxon>Sphingomonas</taxon>
    </lineage>
</organism>
<dbReference type="InterPro" id="IPR005182">
    <property type="entry name" value="YdbS-like_PH"/>
</dbReference>
<dbReference type="PANTHER" id="PTHR34473:SF2">
    <property type="entry name" value="UPF0699 TRANSMEMBRANE PROTEIN YDBT"/>
    <property type="match status" value="1"/>
</dbReference>
<feature type="domain" description="YdbS-like PH" evidence="2">
    <location>
        <begin position="70"/>
        <end position="150"/>
    </location>
</feature>
<dbReference type="PANTHER" id="PTHR34473">
    <property type="entry name" value="UPF0699 TRANSMEMBRANE PROTEIN YDBS"/>
    <property type="match status" value="1"/>
</dbReference>
<evidence type="ECO:0000259" key="2">
    <source>
        <dbReference type="Pfam" id="PF03703"/>
    </source>
</evidence>
<feature type="transmembrane region" description="Helical" evidence="1">
    <location>
        <begin position="382"/>
        <end position="404"/>
    </location>
</feature>
<evidence type="ECO:0000256" key="1">
    <source>
        <dbReference type="SAM" id="Phobius"/>
    </source>
</evidence>
<feature type="transmembrane region" description="Helical" evidence="1">
    <location>
        <begin position="48"/>
        <end position="68"/>
    </location>
</feature>
<gene>
    <name evidence="3" type="ORF">GCM10022211_09190</name>
</gene>
<evidence type="ECO:0000313" key="3">
    <source>
        <dbReference type="EMBL" id="GAA4000776.1"/>
    </source>
</evidence>
<dbReference type="Pfam" id="PF03703">
    <property type="entry name" value="bPH_2"/>
    <property type="match status" value="2"/>
</dbReference>
<keyword evidence="1" id="KW-0472">Membrane</keyword>
<evidence type="ECO:0000313" key="4">
    <source>
        <dbReference type="Proteomes" id="UP001501310"/>
    </source>
</evidence>
<keyword evidence="4" id="KW-1185">Reference proteome</keyword>
<reference evidence="4" key="1">
    <citation type="journal article" date="2019" name="Int. J. Syst. Evol. Microbiol.">
        <title>The Global Catalogue of Microorganisms (GCM) 10K type strain sequencing project: providing services to taxonomists for standard genome sequencing and annotation.</title>
        <authorList>
            <consortium name="The Broad Institute Genomics Platform"/>
            <consortium name="The Broad Institute Genome Sequencing Center for Infectious Disease"/>
            <person name="Wu L."/>
            <person name="Ma J."/>
        </authorList>
    </citation>
    <scope>NUCLEOTIDE SEQUENCE [LARGE SCALE GENOMIC DNA]</scope>
    <source>
        <strain evidence="4">JCM 16603</strain>
    </source>
</reference>